<organism evidence="1 2">
    <name type="scientific">Bauhinia variegata</name>
    <name type="common">Purple orchid tree</name>
    <name type="synonym">Phanera variegata</name>
    <dbReference type="NCBI Taxonomy" id="167791"/>
    <lineage>
        <taxon>Eukaryota</taxon>
        <taxon>Viridiplantae</taxon>
        <taxon>Streptophyta</taxon>
        <taxon>Embryophyta</taxon>
        <taxon>Tracheophyta</taxon>
        <taxon>Spermatophyta</taxon>
        <taxon>Magnoliopsida</taxon>
        <taxon>eudicotyledons</taxon>
        <taxon>Gunneridae</taxon>
        <taxon>Pentapetalae</taxon>
        <taxon>rosids</taxon>
        <taxon>fabids</taxon>
        <taxon>Fabales</taxon>
        <taxon>Fabaceae</taxon>
        <taxon>Cercidoideae</taxon>
        <taxon>Cercideae</taxon>
        <taxon>Bauhiniinae</taxon>
        <taxon>Bauhinia</taxon>
    </lineage>
</organism>
<dbReference type="Proteomes" id="UP000828941">
    <property type="component" value="Chromosome 2"/>
</dbReference>
<protein>
    <submittedName>
        <fullName evidence="1">Uncharacterized protein</fullName>
    </submittedName>
</protein>
<proteinExistence type="predicted"/>
<reference evidence="1 2" key="1">
    <citation type="journal article" date="2022" name="DNA Res.">
        <title>Chromosomal-level genome assembly of the orchid tree Bauhinia variegata (Leguminosae; Cercidoideae) supports the allotetraploid origin hypothesis of Bauhinia.</title>
        <authorList>
            <person name="Zhong Y."/>
            <person name="Chen Y."/>
            <person name="Zheng D."/>
            <person name="Pang J."/>
            <person name="Liu Y."/>
            <person name="Luo S."/>
            <person name="Meng S."/>
            <person name="Qian L."/>
            <person name="Wei D."/>
            <person name="Dai S."/>
            <person name="Zhou R."/>
        </authorList>
    </citation>
    <scope>NUCLEOTIDE SEQUENCE [LARGE SCALE GENOMIC DNA]</scope>
    <source>
        <strain evidence="1">BV-YZ2020</strain>
    </source>
</reference>
<evidence type="ECO:0000313" key="2">
    <source>
        <dbReference type="Proteomes" id="UP000828941"/>
    </source>
</evidence>
<comment type="caution">
    <text evidence="1">The sequence shown here is derived from an EMBL/GenBank/DDBJ whole genome shotgun (WGS) entry which is preliminary data.</text>
</comment>
<evidence type="ECO:0000313" key="1">
    <source>
        <dbReference type="EMBL" id="KAI4355926.1"/>
    </source>
</evidence>
<sequence length="140" mass="15819">MKIAGPLKDAATNIKHQLYRSNYHKTTGKATLESDNESLLAVTGRALSDGTNSRGHSQTQPQKGYLAVYVGPQLRRFVIPVSFLTMPEFRVLMERVGEEFGWEHDGGLEIPCDEEDFEQILMTCLSKTTTTKKLQRKIKF</sequence>
<dbReference type="EMBL" id="CM039427">
    <property type="protein sequence ID" value="KAI4355926.1"/>
    <property type="molecule type" value="Genomic_DNA"/>
</dbReference>
<gene>
    <name evidence="1" type="ORF">L6164_004650</name>
</gene>
<keyword evidence="2" id="KW-1185">Reference proteome</keyword>
<name>A0ACB9Q569_BAUVA</name>
<accession>A0ACB9Q569</accession>